<dbReference type="SMART" id="SM00448">
    <property type="entry name" value="REC"/>
    <property type="match status" value="1"/>
</dbReference>
<dbReference type="InterPro" id="IPR000792">
    <property type="entry name" value="Tscrpt_reg_LuxR_C"/>
</dbReference>
<dbReference type="PANTHER" id="PTHR43214">
    <property type="entry name" value="TWO-COMPONENT RESPONSE REGULATOR"/>
    <property type="match status" value="1"/>
</dbReference>
<comment type="caution">
    <text evidence="6">The sequence shown here is derived from an EMBL/GenBank/DDBJ whole genome shotgun (WGS) entry which is preliminary data.</text>
</comment>
<dbReference type="GO" id="GO:0006355">
    <property type="term" value="P:regulation of DNA-templated transcription"/>
    <property type="evidence" value="ECO:0007669"/>
    <property type="project" value="InterPro"/>
</dbReference>
<dbReference type="Pfam" id="PF00196">
    <property type="entry name" value="GerE"/>
    <property type="match status" value="1"/>
</dbReference>
<evidence type="ECO:0000256" key="1">
    <source>
        <dbReference type="ARBA" id="ARBA00022553"/>
    </source>
</evidence>
<evidence type="ECO:0000313" key="6">
    <source>
        <dbReference type="EMBL" id="MBH8560924.1"/>
    </source>
</evidence>
<organism evidence="6 7">
    <name type="scientific">Amazonocrinis nigriterrae CENA67</name>
    <dbReference type="NCBI Taxonomy" id="2794033"/>
    <lineage>
        <taxon>Bacteria</taxon>
        <taxon>Bacillati</taxon>
        <taxon>Cyanobacteriota</taxon>
        <taxon>Cyanophyceae</taxon>
        <taxon>Nostocales</taxon>
        <taxon>Nostocaceae</taxon>
        <taxon>Amazonocrinis</taxon>
        <taxon>Amazonocrinis nigriterrae</taxon>
    </lineage>
</organism>
<dbReference type="PRINTS" id="PR00038">
    <property type="entry name" value="HTHLUXR"/>
</dbReference>
<evidence type="ECO:0000259" key="4">
    <source>
        <dbReference type="PROSITE" id="PS50043"/>
    </source>
</evidence>
<name>A0A8J7HR99_9NOST</name>
<dbReference type="AlphaFoldDB" id="A0A8J7HR99"/>
<dbReference type="RefSeq" id="WP_198122972.1">
    <property type="nucleotide sequence ID" value="NZ_JAECZC010000002.1"/>
</dbReference>
<keyword evidence="1 3" id="KW-0597">Phosphoprotein</keyword>
<gene>
    <name evidence="6" type="ORF">I8748_01795</name>
</gene>
<dbReference type="Gene3D" id="3.40.50.2300">
    <property type="match status" value="1"/>
</dbReference>
<protein>
    <submittedName>
        <fullName evidence="6">Response regulator transcription factor</fullName>
    </submittedName>
</protein>
<dbReference type="SUPFAM" id="SSF46894">
    <property type="entry name" value="C-terminal effector domain of the bipartite response regulators"/>
    <property type="match status" value="1"/>
</dbReference>
<dbReference type="PANTHER" id="PTHR43214:SF36">
    <property type="entry name" value="RESPONSE REGULATOR RECEIVER"/>
    <property type="match status" value="1"/>
</dbReference>
<dbReference type="GO" id="GO:0000160">
    <property type="term" value="P:phosphorelay signal transduction system"/>
    <property type="evidence" value="ECO:0007669"/>
    <property type="project" value="InterPro"/>
</dbReference>
<dbReference type="Pfam" id="PF00072">
    <property type="entry name" value="Response_reg"/>
    <property type="match status" value="1"/>
</dbReference>
<feature type="modified residue" description="4-aspartylphosphate" evidence="3">
    <location>
        <position position="65"/>
    </location>
</feature>
<dbReference type="SUPFAM" id="SSF52172">
    <property type="entry name" value="CheY-like"/>
    <property type="match status" value="1"/>
</dbReference>
<feature type="domain" description="HTH luxR-type" evidence="4">
    <location>
        <begin position="157"/>
        <end position="222"/>
    </location>
</feature>
<evidence type="ECO:0000313" key="7">
    <source>
        <dbReference type="Proteomes" id="UP000632766"/>
    </source>
</evidence>
<feature type="domain" description="Response regulatory" evidence="5">
    <location>
        <begin position="9"/>
        <end position="130"/>
    </location>
</feature>
<reference evidence="6 7" key="1">
    <citation type="journal article" date="2021" name="Int. J. Syst. Evol. Microbiol.">
        <title>Amazonocrinis nigriterrae gen. nov., sp. nov., Atlanticothrix silvestris gen. nov., sp. nov. and Dendronalium phyllosphericum gen. nov., sp. nov., nostocacean cyanobacteria from Brazilian environments.</title>
        <authorList>
            <person name="Alvarenga D.O."/>
            <person name="Andreote A.P.D."/>
            <person name="Branco L.H.Z."/>
            <person name="Delbaje E."/>
            <person name="Cruz R.B."/>
            <person name="Varani A.M."/>
            <person name="Fiore M.F."/>
        </authorList>
    </citation>
    <scope>NUCLEOTIDE SEQUENCE [LARGE SCALE GENOMIC DNA]</scope>
    <source>
        <strain evidence="6 7">CENA67</strain>
    </source>
</reference>
<sequence length="226" mass="24961">MSVAKELVSILLVDDEPQFRQGIRILLNFYNNSSSVGFNIVGEAASVEQAVKLTTEQHPALILLDMELPPEDGITALHRLAELSYNGKVLILSAHQQDDWVFRAMQAGAWGYVFKDQLASQLHEAITTVINNKIYLPPEVATGFFRLFHYYTGHSLTTGAGIELTEREKEVLNWLVQGASNEQIAGRLYITVATVKAHLTAIFEKLGVASRTQAIVKALKLGLVCP</sequence>
<dbReference type="EMBL" id="JAECZC010000002">
    <property type="protein sequence ID" value="MBH8560924.1"/>
    <property type="molecule type" value="Genomic_DNA"/>
</dbReference>
<dbReference type="InterPro" id="IPR058245">
    <property type="entry name" value="NreC/VraR/RcsB-like_REC"/>
</dbReference>
<keyword evidence="2" id="KW-0238">DNA-binding</keyword>
<dbReference type="CDD" id="cd06170">
    <property type="entry name" value="LuxR_C_like"/>
    <property type="match status" value="1"/>
</dbReference>
<dbReference type="GO" id="GO:0003677">
    <property type="term" value="F:DNA binding"/>
    <property type="evidence" value="ECO:0007669"/>
    <property type="project" value="UniProtKB-KW"/>
</dbReference>
<proteinExistence type="predicted"/>
<evidence type="ECO:0000256" key="2">
    <source>
        <dbReference type="ARBA" id="ARBA00023125"/>
    </source>
</evidence>
<dbReference type="PROSITE" id="PS50110">
    <property type="entry name" value="RESPONSE_REGULATORY"/>
    <property type="match status" value="1"/>
</dbReference>
<dbReference type="PROSITE" id="PS50043">
    <property type="entry name" value="HTH_LUXR_2"/>
    <property type="match status" value="1"/>
</dbReference>
<dbReference type="InterPro" id="IPR011006">
    <property type="entry name" value="CheY-like_superfamily"/>
</dbReference>
<dbReference type="SMART" id="SM00421">
    <property type="entry name" value="HTH_LUXR"/>
    <property type="match status" value="1"/>
</dbReference>
<dbReference type="CDD" id="cd17535">
    <property type="entry name" value="REC_NarL-like"/>
    <property type="match status" value="1"/>
</dbReference>
<dbReference type="Proteomes" id="UP000632766">
    <property type="component" value="Unassembled WGS sequence"/>
</dbReference>
<dbReference type="InterPro" id="IPR016032">
    <property type="entry name" value="Sig_transdc_resp-reg_C-effctor"/>
</dbReference>
<keyword evidence="7" id="KW-1185">Reference proteome</keyword>
<accession>A0A8J7HR99</accession>
<dbReference type="InterPro" id="IPR039420">
    <property type="entry name" value="WalR-like"/>
</dbReference>
<dbReference type="InterPro" id="IPR001789">
    <property type="entry name" value="Sig_transdc_resp-reg_receiver"/>
</dbReference>
<evidence type="ECO:0000256" key="3">
    <source>
        <dbReference type="PROSITE-ProRule" id="PRU00169"/>
    </source>
</evidence>
<evidence type="ECO:0000259" key="5">
    <source>
        <dbReference type="PROSITE" id="PS50110"/>
    </source>
</evidence>
<dbReference type="PROSITE" id="PS00622">
    <property type="entry name" value="HTH_LUXR_1"/>
    <property type="match status" value="1"/>
</dbReference>